<keyword evidence="3" id="KW-0560">Oxidoreductase</keyword>
<dbReference type="KEGG" id="ctes:O987_13720"/>
<dbReference type="RefSeq" id="WP_200879605.1">
    <property type="nucleotide sequence ID" value="NZ_CP006704.1"/>
</dbReference>
<feature type="region of interest" description="Disordered" evidence="7">
    <location>
        <begin position="449"/>
        <end position="469"/>
    </location>
</feature>
<feature type="binding site" evidence="6">
    <location>
        <position position="160"/>
    </location>
    <ligand>
        <name>FMN</name>
        <dbReference type="ChEBI" id="CHEBI:58210"/>
    </ligand>
</feature>
<evidence type="ECO:0000256" key="4">
    <source>
        <dbReference type="ARBA" id="ARBA00023033"/>
    </source>
</evidence>
<evidence type="ECO:0000256" key="5">
    <source>
        <dbReference type="ARBA" id="ARBA00033748"/>
    </source>
</evidence>
<evidence type="ECO:0000313" key="9">
    <source>
        <dbReference type="EMBL" id="AIJ46860.1"/>
    </source>
</evidence>
<dbReference type="Proteomes" id="UP000028782">
    <property type="component" value="Chromosome"/>
</dbReference>
<dbReference type="PANTHER" id="PTHR30011:SF16">
    <property type="entry name" value="C2H2 FINGER DOMAIN TRANSCRIPTION FACTOR (EUROFUNG)-RELATED"/>
    <property type="match status" value="1"/>
</dbReference>
<dbReference type="EMBL" id="CP006704">
    <property type="protein sequence ID" value="AIJ46860.1"/>
    <property type="molecule type" value="Genomic_DNA"/>
</dbReference>
<feature type="domain" description="Luciferase-like" evidence="8">
    <location>
        <begin position="21"/>
        <end position="387"/>
    </location>
</feature>
<dbReference type="InterPro" id="IPR051260">
    <property type="entry name" value="Diverse_substr_monoxygenases"/>
</dbReference>
<keyword evidence="2 6" id="KW-0288">FMN</keyword>
<evidence type="ECO:0000256" key="2">
    <source>
        <dbReference type="ARBA" id="ARBA00022643"/>
    </source>
</evidence>
<organism evidence="9 10">
    <name type="scientific">Comamonas testosteroni TK102</name>
    <dbReference type="NCBI Taxonomy" id="1392005"/>
    <lineage>
        <taxon>Bacteria</taxon>
        <taxon>Pseudomonadati</taxon>
        <taxon>Pseudomonadota</taxon>
        <taxon>Betaproteobacteria</taxon>
        <taxon>Burkholderiales</taxon>
        <taxon>Comamonadaceae</taxon>
        <taxon>Comamonas</taxon>
    </lineage>
</organism>
<keyword evidence="1 6" id="KW-0285">Flavoprotein</keyword>
<comment type="similarity">
    <text evidence="5">Belongs to the NtaA/SnaA/DszA monooxygenase family.</text>
</comment>
<accession>A0A076PT09</accession>
<dbReference type="InterPro" id="IPR011251">
    <property type="entry name" value="Luciferase-like_dom"/>
</dbReference>
<protein>
    <submittedName>
        <fullName evidence="9">Dibenzothiophene desulfurziation enzyme</fullName>
    </submittedName>
</protein>
<evidence type="ECO:0000256" key="7">
    <source>
        <dbReference type="SAM" id="MobiDB-lite"/>
    </source>
</evidence>
<dbReference type="CDD" id="cd01095">
    <property type="entry name" value="Nitrilotriacetate_monoxgenase"/>
    <property type="match status" value="1"/>
</dbReference>
<dbReference type="InterPro" id="IPR016215">
    <property type="entry name" value="NTA_MOA"/>
</dbReference>
<feature type="binding site" evidence="6">
    <location>
        <position position="59"/>
    </location>
    <ligand>
        <name>FMN</name>
        <dbReference type="ChEBI" id="CHEBI:58210"/>
    </ligand>
</feature>
<proteinExistence type="inferred from homology"/>
<keyword evidence="4" id="KW-0503">Monooxygenase</keyword>
<reference evidence="9 10" key="1">
    <citation type="journal article" date="2014" name="Genome Announc.">
        <title>Complete Genome Sequence of Polychlorinated Biphenyl Degrader Comamonas testosteroni TK102 (NBRC 109938).</title>
        <authorList>
            <person name="Fukuda K."/>
            <person name="Hosoyama A."/>
            <person name="Tsuchikane K."/>
            <person name="Ohji S."/>
            <person name="Yamazoe A."/>
            <person name="Fujita N."/>
            <person name="Shintani M."/>
            <person name="Kimbara K."/>
        </authorList>
    </citation>
    <scope>NUCLEOTIDE SEQUENCE [LARGE SCALE GENOMIC DNA]</scope>
    <source>
        <strain evidence="9">TK102</strain>
    </source>
</reference>
<gene>
    <name evidence="9" type="ORF">O987_13720</name>
</gene>
<dbReference type="HOGENOM" id="CLU_022256_1_2_4"/>
<dbReference type="GO" id="GO:0004497">
    <property type="term" value="F:monooxygenase activity"/>
    <property type="evidence" value="ECO:0007669"/>
    <property type="project" value="UniProtKB-KW"/>
</dbReference>
<dbReference type="Gene3D" id="3.20.20.30">
    <property type="entry name" value="Luciferase-like domain"/>
    <property type="match status" value="1"/>
</dbReference>
<evidence type="ECO:0000256" key="3">
    <source>
        <dbReference type="ARBA" id="ARBA00023002"/>
    </source>
</evidence>
<evidence type="ECO:0000256" key="6">
    <source>
        <dbReference type="PIRSR" id="PIRSR000337-1"/>
    </source>
</evidence>
<dbReference type="AlphaFoldDB" id="A0A076PT09"/>
<name>A0A076PT09_COMTE</name>
<dbReference type="NCBIfam" id="TIGR03860">
    <property type="entry name" value="FMN_nitrolo"/>
    <property type="match status" value="1"/>
</dbReference>
<evidence type="ECO:0000256" key="1">
    <source>
        <dbReference type="ARBA" id="ARBA00022630"/>
    </source>
</evidence>
<dbReference type="PIRSF" id="PIRSF000337">
    <property type="entry name" value="NTA_MOA"/>
    <property type="match status" value="1"/>
</dbReference>
<feature type="binding site" evidence="6">
    <location>
        <position position="231"/>
    </location>
    <ligand>
        <name>FMN</name>
        <dbReference type="ChEBI" id="CHEBI:58210"/>
    </ligand>
</feature>
<dbReference type="SUPFAM" id="SSF51679">
    <property type="entry name" value="Bacterial luciferase-like"/>
    <property type="match status" value="1"/>
</dbReference>
<dbReference type="InterPro" id="IPR036661">
    <property type="entry name" value="Luciferase-like_sf"/>
</dbReference>
<evidence type="ECO:0000259" key="8">
    <source>
        <dbReference type="Pfam" id="PF00296"/>
    </source>
</evidence>
<dbReference type="GO" id="GO:0016705">
    <property type="term" value="F:oxidoreductase activity, acting on paired donors, with incorporation or reduction of molecular oxygen"/>
    <property type="evidence" value="ECO:0007669"/>
    <property type="project" value="InterPro"/>
</dbReference>
<dbReference type="PANTHER" id="PTHR30011">
    <property type="entry name" value="ALKANESULFONATE MONOOXYGENASE-RELATED"/>
    <property type="match status" value="1"/>
</dbReference>
<feature type="binding site" evidence="6">
    <location>
        <position position="106"/>
    </location>
    <ligand>
        <name>FMN</name>
        <dbReference type="ChEBI" id="CHEBI:58210"/>
    </ligand>
</feature>
<evidence type="ECO:0000313" key="10">
    <source>
        <dbReference type="Proteomes" id="UP000028782"/>
    </source>
</evidence>
<dbReference type="Pfam" id="PF00296">
    <property type="entry name" value="Bac_luciferase"/>
    <property type="match status" value="1"/>
</dbReference>
<sequence length="469" mass="52984">MTQATPRQMHLAAFIIAGPGRAGGWRYPSSESDWLNPAYYQKIAQTLERGRFDMAFFADILAVPDRFQSSTDSQLRYGALGSMRLDPTLVLTSMASATRHLGLVATRSTSYFQPYELARSFATLDHLSTGRSGWNVVTSFQDAESRNFSLREQIPKNERYDRADEFLEVVHQLWDSWEDDALVADREAPLFADPAKVHEIHHQGKWFDVRGPLNVPRPPQGYPLIVQAGASDRGRDFAAQWADVIFASHDSLDSAQRFYKEMKERVVRKGRSPDSLKILPAATPLVGETRAIAEAKREVLRDLTHAEPGLSTLAYHLDIDLGQYPLDEPLPDLNVPGVKGHYDEVREATDREQLTLRELGLRYGNRYEGGMVGSGKDVADQMQHWFEEQACDGFMVQAPYQPAGFEEFVRYVVPELQQRKLLRTEYHGETLRENLGLERPAVHAWKERVETHSTTVESPAIPSTDKVAA</sequence>